<protein>
    <recommendedName>
        <fullName evidence="3">Transposase IS4-like domain-containing protein</fullName>
    </recommendedName>
</protein>
<sequence length="116" mass="13107">MDLTGVVVTADALHIQTDTANYLVQELHVHYVLPVKRNQKRLFDQVKALPWAQTLTLNTTLNTTRHSGRGQAETRTAKAIDLAGRTDSPHAVQAVRVRRYVRDLRTGEVRGPWPTR</sequence>
<proteinExistence type="predicted"/>
<dbReference type="AlphaFoldDB" id="A0A919CJ81"/>
<keyword evidence="2" id="KW-1185">Reference proteome</keyword>
<evidence type="ECO:0008006" key="3">
    <source>
        <dbReference type="Google" id="ProtNLM"/>
    </source>
</evidence>
<gene>
    <name evidence="1" type="ORF">GCM10007147_26960</name>
</gene>
<name>A0A919CJ81_9ACTN</name>
<comment type="caution">
    <text evidence="1">The sequence shown here is derived from an EMBL/GenBank/DDBJ whole genome shotgun (WGS) entry which is preliminary data.</text>
</comment>
<dbReference type="EMBL" id="BMXL01000013">
    <property type="protein sequence ID" value="GHD27693.1"/>
    <property type="molecule type" value="Genomic_DNA"/>
</dbReference>
<organism evidence="1 2">
    <name type="scientific">Nocardiopsis kunsanensis</name>
    <dbReference type="NCBI Taxonomy" id="141693"/>
    <lineage>
        <taxon>Bacteria</taxon>
        <taxon>Bacillati</taxon>
        <taxon>Actinomycetota</taxon>
        <taxon>Actinomycetes</taxon>
        <taxon>Streptosporangiales</taxon>
        <taxon>Nocardiopsidaceae</taxon>
        <taxon>Nocardiopsis</taxon>
    </lineage>
</organism>
<dbReference type="Proteomes" id="UP000654947">
    <property type="component" value="Unassembled WGS sequence"/>
</dbReference>
<reference evidence="1 2" key="1">
    <citation type="journal article" date="2014" name="Int. J. Syst. Evol. Microbiol.">
        <title>Complete genome sequence of Corynebacterium casei LMG S-19264T (=DSM 44701T), isolated from a smear-ripened cheese.</title>
        <authorList>
            <consortium name="US DOE Joint Genome Institute (JGI-PGF)"/>
            <person name="Walter F."/>
            <person name="Albersmeier A."/>
            <person name="Kalinowski J."/>
            <person name="Ruckert C."/>
        </authorList>
    </citation>
    <scope>NUCLEOTIDE SEQUENCE [LARGE SCALE GENOMIC DNA]</scope>
    <source>
        <strain evidence="1 2">KCTC 19473</strain>
    </source>
</reference>
<evidence type="ECO:0000313" key="1">
    <source>
        <dbReference type="EMBL" id="GHD27693.1"/>
    </source>
</evidence>
<evidence type="ECO:0000313" key="2">
    <source>
        <dbReference type="Proteomes" id="UP000654947"/>
    </source>
</evidence>
<accession>A0A919CJ81</accession>